<protein>
    <recommendedName>
        <fullName evidence="1">C2 domain-containing protein</fullName>
    </recommendedName>
</protein>
<dbReference type="EMBL" id="GG745354">
    <property type="protein sequence ID" value="KNE67680.1"/>
    <property type="molecule type" value="Genomic_DNA"/>
</dbReference>
<dbReference type="PROSITE" id="PS50004">
    <property type="entry name" value="C2"/>
    <property type="match status" value="1"/>
</dbReference>
<dbReference type="CDD" id="cd00030">
    <property type="entry name" value="C2"/>
    <property type="match status" value="1"/>
</dbReference>
<dbReference type="OrthoDB" id="270970at2759"/>
<sequence length="219" mass="23405">MATTTKQIPYGILTVTAVQARGLPRMDMMGDTDAYLKISVDLPVAEAEGLAKKDGDDSDAEEDADKAAAQLAAAPPVLRTQVADLADPVWHEKLAFPIYTQAGPGKLYVEAWDQDKGPSSDDFIGVSVVDIPALLGASSVADMAKHQRVADVWANLEDPQGRNVGQVQLLVHYLPQGVFDRMGAKFNKQTDSMKTALSAKIVAVVTDMTASKIKGMFSS</sequence>
<evidence type="ECO:0000313" key="2">
    <source>
        <dbReference type="EMBL" id="KNE67680.1"/>
    </source>
</evidence>
<gene>
    <name evidence="2" type="ORF">AMAG_12415</name>
</gene>
<reference evidence="2 3" key="1">
    <citation type="submission" date="2009-11" db="EMBL/GenBank/DDBJ databases">
        <title>Annotation of Allomyces macrogynus ATCC 38327.</title>
        <authorList>
            <consortium name="The Broad Institute Genome Sequencing Platform"/>
            <person name="Russ C."/>
            <person name="Cuomo C."/>
            <person name="Burger G."/>
            <person name="Gray M.W."/>
            <person name="Holland P.W.H."/>
            <person name="King N."/>
            <person name="Lang F.B.F."/>
            <person name="Roger A.J."/>
            <person name="Ruiz-Trillo I."/>
            <person name="Young S.K."/>
            <person name="Zeng Q."/>
            <person name="Gargeya S."/>
            <person name="Fitzgerald M."/>
            <person name="Haas B."/>
            <person name="Abouelleil A."/>
            <person name="Alvarado L."/>
            <person name="Arachchi H.M."/>
            <person name="Berlin A."/>
            <person name="Chapman S.B."/>
            <person name="Gearin G."/>
            <person name="Goldberg J."/>
            <person name="Griggs A."/>
            <person name="Gujja S."/>
            <person name="Hansen M."/>
            <person name="Heiman D."/>
            <person name="Howarth C."/>
            <person name="Larimer J."/>
            <person name="Lui A."/>
            <person name="MacDonald P.J.P."/>
            <person name="McCowen C."/>
            <person name="Montmayeur A."/>
            <person name="Murphy C."/>
            <person name="Neiman D."/>
            <person name="Pearson M."/>
            <person name="Priest M."/>
            <person name="Roberts A."/>
            <person name="Saif S."/>
            <person name="Shea T."/>
            <person name="Sisk P."/>
            <person name="Stolte C."/>
            <person name="Sykes S."/>
            <person name="Wortman J."/>
            <person name="Nusbaum C."/>
            <person name="Birren B."/>
        </authorList>
    </citation>
    <scope>NUCLEOTIDE SEQUENCE [LARGE SCALE GENOMIC DNA]</scope>
    <source>
        <strain evidence="2 3">ATCC 38327</strain>
    </source>
</reference>
<organism evidence="2 3">
    <name type="scientific">Allomyces macrogynus (strain ATCC 38327)</name>
    <name type="common">Allomyces javanicus var. macrogynus</name>
    <dbReference type="NCBI Taxonomy" id="578462"/>
    <lineage>
        <taxon>Eukaryota</taxon>
        <taxon>Fungi</taxon>
        <taxon>Fungi incertae sedis</taxon>
        <taxon>Blastocladiomycota</taxon>
        <taxon>Blastocladiomycetes</taxon>
        <taxon>Blastocladiales</taxon>
        <taxon>Blastocladiaceae</taxon>
        <taxon>Allomyces</taxon>
    </lineage>
</organism>
<evidence type="ECO:0000313" key="3">
    <source>
        <dbReference type="Proteomes" id="UP000054350"/>
    </source>
</evidence>
<dbReference type="Proteomes" id="UP000054350">
    <property type="component" value="Unassembled WGS sequence"/>
</dbReference>
<dbReference type="SMART" id="SM00239">
    <property type="entry name" value="C2"/>
    <property type="match status" value="1"/>
</dbReference>
<dbReference type="Pfam" id="PF00168">
    <property type="entry name" value="C2"/>
    <property type="match status" value="2"/>
</dbReference>
<name>A0A0L0SZ45_ALLM3</name>
<keyword evidence="3" id="KW-1185">Reference proteome</keyword>
<dbReference type="AlphaFoldDB" id="A0A0L0SZ45"/>
<feature type="domain" description="C2" evidence="1">
    <location>
        <begin position="1"/>
        <end position="144"/>
    </location>
</feature>
<dbReference type="Gene3D" id="2.60.40.150">
    <property type="entry name" value="C2 domain"/>
    <property type="match status" value="1"/>
</dbReference>
<dbReference type="InterPro" id="IPR000008">
    <property type="entry name" value="C2_dom"/>
</dbReference>
<dbReference type="VEuPathDB" id="FungiDB:AMAG_12415"/>
<dbReference type="InterPro" id="IPR035892">
    <property type="entry name" value="C2_domain_sf"/>
</dbReference>
<proteinExistence type="predicted"/>
<reference evidence="3" key="2">
    <citation type="submission" date="2009-11" db="EMBL/GenBank/DDBJ databases">
        <title>The Genome Sequence of Allomyces macrogynus strain ATCC 38327.</title>
        <authorList>
            <consortium name="The Broad Institute Genome Sequencing Platform"/>
            <person name="Russ C."/>
            <person name="Cuomo C."/>
            <person name="Shea T."/>
            <person name="Young S.K."/>
            <person name="Zeng Q."/>
            <person name="Koehrsen M."/>
            <person name="Haas B."/>
            <person name="Borodovsky M."/>
            <person name="Guigo R."/>
            <person name="Alvarado L."/>
            <person name="Berlin A."/>
            <person name="Borenstein D."/>
            <person name="Chen Z."/>
            <person name="Engels R."/>
            <person name="Freedman E."/>
            <person name="Gellesch M."/>
            <person name="Goldberg J."/>
            <person name="Griggs A."/>
            <person name="Gujja S."/>
            <person name="Heiman D."/>
            <person name="Hepburn T."/>
            <person name="Howarth C."/>
            <person name="Jen D."/>
            <person name="Larson L."/>
            <person name="Lewis B."/>
            <person name="Mehta T."/>
            <person name="Park D."/>
            <person name="Pearson M."/>
            <person name="Roberts A."/>
            <person name="Saif S."/>
            <person name="Shenoy N."/>
            <person name="Sisk P."/>
            <person name="Stolte C."/>
            <person name="Sykes S."/>
            <person name="Walk T."/>
            <person name="White J."/>
            <person name="Yandava C."/>
            <person name="Burger G."/>
            <person name="Gray M.W."/>
            <person name="Holland P.W.H."/>
            <person name="King N."/>
            <person name="Lang F.B.F."/>
            <person name="Roger A.J."/>
            <person name="Ruiz-Trillo I."/>
            <person name="Lander E."/>
            <person name="Nusbaum C."/>
        </authorList>
    </citation>
    <scope>NUCLEOTIDE SEQUENCE [LARGE SCALE GENOMIC DNA]</scope>
    <source>
        <strain evidence="3">ATCC 38327</strain>
    </source>
</reference>
<accession>A0A0L0SZ45</accession>
<evidence type="ECO:0000259" key="1">
    <source>
        <dbReference type="PROSITE" id="PS50004"/>
    </source>
</evidence>
<dbReference type="SUPFAM" id="SSF49562">
    <property type="entry name" value="C2 domain (Calcium/lipid-binding domain, CaLB)"/>
    <property type="match status" value="1"/>
</dbReference>